<dbReference type="PANTHER" id="PTHR45136">
    <property type="entry name" value="ABC TRANSPORTER DOMAIN-CONTAINING PROTEIN"/>
    <property type="match status" value="1"/>
</dbReference>
<dbReference type="PROSITE" id="PS50929">
    <property type="entry name" value="ABC_TM1F"/>
    <property type="match status" value="1"/>
</dbReference>
<evidence type="ECO:0000256" key="5">
    <source>
        <dbReference type="ARBA" id="ARBA00022989"/>
    </source>
</evidence>
<accession>A9NR86</accession>
<keyword evidence="3 8" id="KW-0812">Transmembrane</keyword>
<dbReference type="GO" id="GO:0005524">
    <property type="term" value="F:ATP binding"/>
    <property type="evidence" value="ECO:0007669"/>
    <property type="project" value="InterPro"/>
</dbReference>
<name>A9NR86_PICSI</name>
<comment type="similarity">
    <text evidence="1">Belongs to the ABC transporter superfamily. ABCB family. Multidrug resistance exporter (TC 3.A.1.201) subfamily.</text>
</comment>
<sequence length="218" mass="23657">MAGGVSTQQGTSSKNSKGNSIPIWKILRYVDCVDVLMMLLGTFGSIADGSLGGAGVLIILTGLINSLGSDLPALKHGDFVNTMNKQIVPFLYLAAGVWIAAFLEGFCWTRTGERQASLLRRKYLRAVLRQDVGFFDTSRTHIAEVVNTAYNDTLVIQDALSEKVPNFVMNLSNFIACYAAGLYLSWKLALVTLPLASLLIVAGADSVCWEHPGEHCVW</sequence>
<dbReference type="Gene3D" id="1.20.1560.10">
    <property type="entry name" value="ABC transporter type 1, transmembrane domain"/>
    <property type="match status" value="1"/>
</dbReference>
<evidence type="ECO:0000256" key="1">
    <source>
        <dbReference type="ARBA" id="ARBA00007577"/>
    </source>
</evidence>
<reference evidence="10" key="1">
    <citation type="journal article" date="2008" name="BMC Genomics">
        <title>A conifer genomics resource of 200,000 spruce (Picea spp.) ESTs and 6,464 high-quality, sequence-finished full-length cDNAs for Sitka spruce (Picea sitchensis).</title>
        <authorList>
            <person name="Ralph S.G."/>
            <person name="Chun H.J."/>
            <person name="Kolosova N."/>
            <person name="Cooper D."/>
            <person name="Oddy C."/>
            <person name="Ritland C.E."/>
            <person name="Kirkpatrick R."/>
            <person name="Moore R."/>
            <person name="Barber S."/>
            <person name="Holt R.A."/>
            <person name="Jones S.J."/>
            <person name="Marra M.A."/>
            <person name="Douglas C.J."/>
            <person name="Ritland K."/>
            <person name="Bohlmann J."/>
        </authorList>
    </citation>
    <scope>NUCLEOTIDE SEQUENCE</scope>
    <source>
        <tissue evidence="10">Bark</tissue>
    </source>
</reference>
<keyword evidence="4" id="KW-0677">Repeat</keyword>
<dbReference type="GO" id="GO:0140359">
    <property type="term" value="F:ABC-type transporter activity"/>
    <property type="evidence" value="ECO:0007669"/>
    <property type="project" value="InterPro"/>
</dbReference>
<dbReference type="GO" id="GO:0016020">
    <property type="term" value="C:membrane"/>
    <property type="evidence" value="ECO:0007669"/>
    <property type="project" value="InterPro"/>
</dbReference>
<proteinExistence type="evidence at transcript level"/>
<evidence type="ECO:0000256" key="8">
    <source>
        <dbReference type="SAM" id="Phobius"/>
    </source>
</evidence>
<keyword evidence="2" id="KW-0813">Transport</keyword>
<organism evidence="10">
    <name type="scientific">Picea sitchensis</name>
    <name type="common">Sitka spruce</name>
    <name type="synonym">Pinus sitchensis</name>
    <dbReference type="NCBI Taxonomy" id="3332"/>
    <lineage>
        <taxon>Eukaryota</taxon>
        <taxon>Viridiplantae</taxon>
        <taxon>Streptophyta</taxon>
        <taxon>Embryophyta</taxon>
        <taxon>Tracheophyta</taxon>
        <taxon>Spermatophyta</taxon>
        <taxon>Pinopsida</taxon>
        <taxon>Pinidae</taxon>
        <taxon>Conifers I</taxon>
        <taxon>Pinales</taxon>
        <taxon>Pinaceae</taxon>
        <taxon>Picea</taxon>
    </lineage>
</organism>
<dbReference type="InterPro" id="IPR011527">
    <property type="entry name" value="ABC1_TM_dom"/>
</dbReference>
<dbReference type="PANTHER" id="PTHR45136:SF2">
    <property type="entry name" value="ABC TRANSPORTER DOMAIN-CONTAINING PROTEIN"/>
    <property type="match status" value="1"/>
</dbReference>
<evidence type="ECO:0000256" key="2">
    <source>
        <dbReference type="ARBA" id="ARBA00022448"/>
    </source>
</evidence>
<dbReference type="InterPro" id="IPR036640">
    <property type="entry name" value="ABC1_TM_sf"/>
</dbReference>
<dbReference type="Pfam" id="PF00664">
    <property type="entry name" value="ABC_membrane"/>
    <property type="match status" value="1"/>
</dbReference>
<dbReference type="EMBL" id="EF083814">
    <property type="protein sequence ID" value="ABK23147.1"/>
    <property type="molecule type" value="mRNA"/>
</dbReference>
<keyword evidence="6 8" id="KW-0472">Membrane</keyword>
<evidence type="ECO:0000313" key="10">
    <source>
        <dbReference type="EMBL" id="ABK23147.1"/>
    </source>
</evidence>
<evidence type="ECO:0000256" key="3">
    <source>
        <dbReference type="ARBA" id="ARBA00022692"/>
    </source>
</evidence>
<evidence type="ECO:0000259" key="9">
    <source>
        <dbReference type="PROSITE" id="PS50929"/>
    </source>
</evidence>
<feature type="domain" description="ABC transmembrane type-1" evidence="9">
    <location>
        <begin position="90"/>
        <end position="203"/>
    </location>
</feature>
<keyword evidence="5 8" id="KW-1133">Transmembrane helix</keyword>
<evidence type="ECO:0000256" key="6">
    <source>
        <dbReference type="ARBA" id="ARBA00023136"/>
    </source>
</evidence>
<evidence type="ECO:0000256" key="7">
    <source>
        <dbReference type="ARBA" id="ARBA00023180"/>
    </source>
</evidence>
<feature type="transmembrane region" description="Helical" evidence="8">
    <location>
        <begin position="46"/>
        <end position="67"/>
    </location>
</feature>
<keyword evidence="7" id="KW-0325">Glycoprotein</keyword>
<dbReference type="AlphaFoldDB" id="A9NR86"/>
<feature type="transmembrane region" description="Helical" evidence="8">
    <location>
        <begin position="87"/>
        <end position="108"/>
    </location>
</feature>
<evidence type="ECO:0000256" key="4">
    <source>
        <dbReference type="ARBA" id="ARBA00022737"/>
    </source>
</evidence>
<dbReference type="SUPFAM" id="SSF90123">
    <property type="entry name" value="ABC transporter transmembrane region"/>
    <property type="match status" value="1"/>
</dbReference>
<protein>
    <recommendedName>
        <fullName evidence="9">ABC transmembrane type-1 domain-containing protein</fullName>
    </recommendedName>
</protein>